<dbReference type="InterPro" id="IPR008183">
    <property type="entry name" value="Aldose_1/G6P_1-epimerase"/>
</dbReference>
<keyword evidence="5" id="KW-0413">Isomerase</keyword>
<dbReference type="EMBL" id="CAEZYU010000001">
    <property type="protein sequence ID" value="CAB4726113.1"/>
    <property type="molecule type" value="Genomic_DNA"/>
</dbReference>
<dbReference type="AlphaFoldDB" id="A0A6J6AUH1"/>
<sequence>MRIEKLELHSNDVRVSLLSYGASIKGVETRDRDGVFGPIHLSLDAVEDYADNQLNPYLGASVGRYANRIAGARFDLDGREVVLAANEGPNQLHGGPKGFARCLWQVRTQEQTPQGAKVTFALNSADGDQGFAGNLSVLATYELVNDTLKILYTATTDAPTVVNLTNHGYWNLDGSASILGHALTLGAGQVLPVGDDGIPTDGLQFVQDTPFDFRQRTLLGDALSRRPSGFDHCYKLDGGAGQLRWAALVDSERSGRFMSVQTDQPALQLYTGNGLGSPFNKFGALCLETQLFPDTPNHPEFGSAVLMPRDEYRSVTELQFGAT</sequence>
<dbReference type="InterPro" id="IPR014718">
    <property type="entry name" value="GH-type_carb-bd"/>
</dbReference>
<protein>
    <recommendedName>
        <fullName evidence="4">aldose 1-epimerase</fullName>
        <ecNumber evidence="4">5.1.3.3</ecNumber>
    </recommendedName>
</protein>
<dbReference type="SUPFAM" id="SSF74650">
    <property type="entry name" value="Galactose mutarotase-like"/>
    <property type="match status" value="1"/>
</dbReference>
<accession>A0A6J6AUH1</accession>
<proteinExistence type="inferred from homology"/>
<dbReference type="InterPro" id="IPR015443">
    <property type="entry name" value="Aldose_1-epimerase"/>
</dbReference>
<evidence type="ECO:0000256" key="5">
    <source>
        <dbReference type="ARBA" id="ARBA00023235"/>
    </source>
</evidence>
<evidence type="ECO:0000256" key="6">
    <source>
        <dbReference type="ARBA" id="ARBA00023277"/>
    </source>
</evidence>
<keyword evidence="6" id="KW-0119">Carbohydrate metabolism</keyword>
<gene>
    <name evidence="7" type="ORF">UFOPK1358_00285</name>
    <name evidence="8" type="ORF">UFOPK2766_00020</name>
    <name evidence="9" type="ORF">UFOPK3519_01601</name>
</gene>
<dbReference type="PROSITE" id="PS00545">
    <property type="entry name" value="ALDOSE_1_EPIMERASE"/>
    <property type="match status" value="1"/>
</dbReference>
<organism evidence="7">
    <name type="scientific">freshwater metagenome</name>
    <dbReference type="NCBI Taxonomy" id="449393"/>
    <lineage>
        <taxon>unclassified sequences</taxon>
        <taxon>metagenomes</taxon>
        <taxon>ecological metagenomes</taxon>
    </lineage>
</organism>
<dbReference type="EMBL" id="CAEZSF010000014">
    <property type="protein sequence ID" value="CAB4530600.1"/>
    <property type="molecule type" value="Genomic_DNA"/>
</dbReference>
<evidence type="ECO:0000313" key="7">
    <source>
        <dbReference type="EMBL" id="CAB4530600.1"/>
    </source>
</evidence>
<dbReference type="Gene3D" id="2.70.98.10">
    <property type="match status" value="1"/>
</dbReference>
<evidence type="ECO:0000256" key="2">
    <source>
        <dbReference type="ARBA" id="ARBA00005028"/>
    </source>
</evidence>
<evidence type="ECO:0000256" key="1">
    <source>
        <dbReference type="ARBA" id="ARBA00001614"/>
    </source>
</evidence>
<dbReference type="GO" id="GO:0006006">
    <property type="term" value="P:glucose metabolic process"/>
    <property type="evidence" value="ECO:0007669"/>
    <property type="project" value="TreeGrafter"/>
</dbReference>
<dbReference type="GO" id="GO:0033499">
    <property type="term" value="P:galactose catabolic process via UDP-galactose, Leloir pathway"/>
    <property type="evidence" value="ECO:0007669"/>
    <property type="project" value="TreeGrafter"/>
</dbReference>
<dbReference type="InterPro" id="IPR018052">
    <property type="entry name" value="Ald1_epimerase_CS"/>
</dbReference>
<dbReference type="UniPathway" id="UPA00242"/>
<dbReference type="PANTHER" id="PTHR10091">
    <property type="entry name" value="ALDOSE-1-EPIMERASE"/>
    <property type="match status" value="1"/>
</dbReference>
<dbReference type="PANTHER" id="PTHR10091:SF0">
    <property type="entry name" value="GALACTOSE MUTAROTASE"/>
    <property type="match status" value="1"/>
</dbReference>
<dbReference type="InterPro" id="IPR011013">
    <property type="entry name" value="Gal_mutarotase_sf_dom"/>
</dbReference>
<evidence type="ECO:0000256" key="3">
    <source>
        <dbReference type="ARBA" id="ARBA00006206"/>
    </source>
</evidence>
<comment type="similarity">
    <text evidence="3">Belongs to the aldose epimerase family.</text>
</comment>
<dbReference type="GO" id="GO:0004034">
    <property type="term" value="F:aldose 1-epimerase activity"/>
    <property type="evidence" value="ECO:0007669"/>
    <property type="project" value="UniProtKB-EC"/>
</dbReference>
<reference evidence="7" key="1">
    <citation type="submission" date="2020-05" db="EMBL/GenBank/DDBJ databases">
        <authorList>
            <person name="Chiriac C."/>
            <person name="Salcher M."/>
            <person name="Ghai R."/>
            <person name="Kavagutti S V."/>
        </authorList>
    </citation>
    <scope>NUCLEOTIDE SEQUENCE</scope>
</reference>
<dbReference type="NCBIfam" id="NF008277">
    <property type="entry name" value="PRK11055.1"/>
    <property type="match status" value="1"/>
</dbReference>
<dbReference type="GO" id="GO:0030246">
    <property type="term" value="F:carbohydrate binding"/>
    <property type="evidence" value="ECO:0007669"/>
    <property type="project" value="InterPro"/>
</dbReference>
<dbReference type="EMBL" id="CAFBMG010000165">
    <property type="protein sequence ID" value="CAB4914202.1"/>
    <property type="molecule type" value="Genomic_DNA"/>
</dbReference>
<evidence type="ECO:0000256" key="4">
    <source>
        <dbReference type="ARBA" id="ARBA00013185"/>
    </source>
</evidence>
<dbReference type="Pfam" id="PF01263">
    <property type="entry name" value="Aldose_epim"/>
    <property type="match status" value="1"/>
</dbReference>
<name>A0A6J6AUH1_9ZZZZ</name>
<comment type="catalytic activity">
    <reaction evidence="1">
        <text>alpha-D-glucose = beta-D-glucose</text>
        <dbReference type="Rhea" id="RHEA:10264"/>
        <dbReference type="ChEBI" id="CHEBI:15903"/>
        <dbReference type="ChEBI" id="CHEBI:17925"/>
        <dbReference type="EC" id="5.1.3.3"/>
    </reaction>
</comment>
<evidence type="ECO:0000313" key="9">
    <source>
        <dbReference type="EMBL" id="CAB4914202.1"/>
    </source>
</evidence>
<dbReference type="InterPro" id="IPR047215">
    <property type="entry name" value="Galactose_mutarotase-like"/>
</dbReference>
<dbReference type="EC" id="5.1.3.3" evidence="4"/>
<comment type="pathway">
    <text evidence="2">Carbohydrate metabolism; hexose metabolism.</text>
</comment>
<evidence type="ECO:0000313" key="8">
    <source>
        <dbReference type="EMBL" id="CAB4726113.1"/>
    </source>
</evidence>
<dbReference type="PIRSF" id="PIRSF005096">
    <property type="entry name" value="GALM"/>
    <property type="match status" value="1"/>
</dbReference>
<dbReference type="CDD" id="cd09019">
    <property type="entry name" value="galactose_mutarotase_like"/>
    <property type="match status" value="1"/>
</dbReference>
<dbReference type="GO" id="GO:0005737">
    <property type="term" value="C:cytoplasm"/>
    <property type="evidence" value="ECO:0007669"/>
    <property type="project" value="TreeGrafter"/>
</dbReference>